<dbReference type="PROSITE" id="PS51420">
    <property type="entry name" value="RHO"/>
    <property type="match status" value="1"/>
</dbReference>
<protein>
    <submittedName>
        <fullName evidence="3">Ras-related c3 botulinum toxin substrate</fullName>
    </submittedName>
</protein>
<dbReference type="CDD" id="cd00157">
    <property type="entry name" value="Rho"/>
    <property type="match status" value="1"/>
</dbReference>
<gene>
    <name evidence="3" type="ORF">M0811_06165</name>
</gene>
<dbReference type="Proteomes" id="UP001149090">
    <property type="component" value="Unassembled WGS sequence"/>
</dbReference>
<dbReference type="InterPro" id="IPR001806">
    <property type="entry name" value="Small_GTPase"/>
</dbReference>
<dbReference type="PANTHER" id="PTHR24072">
    <property type="entry name" value="RHO FAMILY GTPASE"/>
    <property type="match status" value="1"/>
</dbReference>
<dbReference type="InterPro" id="IPR027417">
    <property type="entry name" value="P-loop_NTPase"/>
</dbReference>
<keyword evidence="2" id="KW-0342">GTP-binding</keyword>
<dbReference type="GO" id="GO:0003924">
    <property type="term" value="F:GTPase activity"/>
    <property type="evidence" value="ECO:0007669"/>
    <property type="project" value="InterPro"/>
</dbReference>
<keyword evidence="4" id="KW-1185">Reference proteome</keyword>
<comment type="caution">
    <text evidence="3">The sequence shown here is derived from an EMBL/GenBank/DDBJ whole genome shotgun (WGS) entry which is preliminary data.</text>
</comment>
<evidence type="ECO:0000256" key="2">
    <source>
        <dbReference type="ARBA" id="ARBA00023134"/>
    </source>
</evidence>
<dbReference type="SMART" id="SM00174">
    <property type="entry name" value="RHO"/>
    <property type="match status" value="1"/>
</dbReference>
<dbReference type="EMBL" id="JAPDFW010000060">
    <property type="protein sequence ID" value="KAJ5076585.1"/>
    <property type="molecule type" value="Genomic_DNA"/>
</dbReference>
<dbReference type="InterPro" id="IPR005225">
    <property type="entry name" value="Small_GTP-bd"/>
</dbReference>
<dbReference type="GO" id="GO:0005525">
    <property type="term" value="F:GTP binding"/>
    <property type="evidence" value="ECO:0007669"/>
    <property type="project" value="UniProtKB-KW"/>
</dbReference>
<dbReference type="PROSITE" id="PS51419">
    <property type="entry name" value="RAB"/>
    <property type="match status" value="1"/>
</dbReference>
<dbReference type="Pfam" id="PF00071">
    <property type="entry name" value="Ras"/>
    <property type="match status" value="1"/>
</dbReference>
<proteinExistence type="predicted"/>
<dbReference type="NCBIfam" id="TIGR00231">
    <property type="entry name" value="small_GTP"/>
    <property type="match status" value="1"/>
</dbReference>
<dbReference type="InterPro" id="IPR003578">
    <property type="entry name" value="Small_GTPase_Rho"/>
</dbReference>
<reference evidence="3" key="1">
    <citation type="submission" date="2022-10" db="EMBL/GenBank/DDBJ databases">
        <title>Novel sulphate-reducing endosymbionts in the free-living metamonad Anaeramoeba.</title>
        <authorList>
            <person name="Jerlstrom-Hultqvist J."/>
            <person name="Cepicka I."/>
            <person name="Gallot-Lavallee L."/>
            <person name="Salas-Leiva D."/>
            <person name="Curtis B.A."/>
            <person name="Zahonova K."/>
            <person name="Pipaliya S."/>
            <person name="Dacks J."/>
            <person name="Roger A.J."/>
        </authorList>
    </citation>
    <scope>NUCLEOTIDE SEQUENCE</scope>
    <source>
        <strain evidence="3">BMAN</strain>
    </source>
</reference>
<name>A0A9Q0LQ16_ANAIG</name>
<dbReference type="OrthoDB" id="8830751at2759"/>
<dbReference type="PRINTS" id="PR00449">
    <property type="entry name" value="RASTRNSFRMNG"/>
</dbReference>
<evidence type="ECO:0000313" key="4">
    <source>
        <dbReference type="Proteomes" id="UP001149090"/>
    </source>
</evidence>
<keyword evidence="1" id="KW-0547">Nucleotide-binding</keyword>
<dbReference type="Gene3D" id="3.40.50.300">
    <property type="entry name" value="P-loop containing nucleotide triphosphate hydrolases"/>
    <property type="match status" value="1"/>
</dbReference>
<organism evidence="3 4">
    <name type="scientific">Anaeramoeba ignava</name>
    <name type="common">Anaerobic marine amoeba</name>
    <dbReference type="NCBI Taxonomy" id="1746090"/>
    <lineage>
        <taxon>Eukaryota</taxon>
        <taxon>Metamonada</taxon>
        <taxon>Anaeramoebidae</taxon>
        <taxon>Anaeramoeba</taxon>
    </lineage>
</organism>
<dbReference type="GO" id="GO:0007264">
    <property type="term" value="P:small GTPase-mediated signal transduction"/>
    <property type="evidence" value="ECO:0007669"/>
    <property type="project" value="InterPro"/>
</dbReference>
<accession>A0A9Q0LQ16</accession>
<evidence type="ECO:0000256" key="1">
    <source>
        <dbReference type="ARBA" id="ARBA00022741"/>
    </source>
</evidence>
<dbReference type="SUPFAM" id="SSF52540">
    <property type="entry name" value="P-loop containing nucleoside triphosphate hydrolases"/>
    <property type="match status" value="1"/>
</dbReference>
<sequence>MEKLKIVFIGDGAIGKTTLLMIYDLKYLPEEYIPSVYDNFSKTYKIEKNKEIEIEFWDTERNGEFDRSFPLIYPQTDLIVICFAIDYYYSFEKIESFWIPEIEHYSPNTKRILIGTKIDLRNNRRKNKSIKRI</sequence>
<evidence type="ECO:0000313" key="3">
    <source>
        <dbReference type="EMBL" id="KAJ5076585.1"/>
    </source>
</evidence>
<dbReference type="AlphaFoldDB" id="A0A9Q0LQ16"/>